<feature type="domain" description="C2 NT-type" evidence="2">
    <location>
        <begin position="7"/>
        <end position="154"/>
    </location>
</feature>
<evidence type="ECO:0000313" key="3">
    <source>
        <dbReference type="EMBL" id="KAK7391724.1"/>
    </source>
</evidence>
<reference evidence="3 4" key="1">
    <citation type="submission" date="2024-01" db="EMBL/GenBank/DDBJ databases">
        <title>The genomes of 5 underutilized Papilionoideae crops provide insights into root nodulation and disease resistanc.</title>
        <authorList>
            <person name="Jiang F."/>
        </authorList>
    </citation>
    <scope>NUCLEOTIDE SEQUENCE [LARGE SCALE GENOMIC DNA]</scope>
    <source>
        <strain evidence="3">DUOXIRENSHENG_FW03</strain>
        <tissue evidence="3">Leaves</tissue>
    </source>
</reference>
<accession>A0AAN9SAD3</accession>
<feature type="compositionally biased region" description="Polar residues" evidence="1">
    <location>
        <begin position="240"/>
        <end position="282"/>
    </location>
</feature>
<name>A0AAN9SAD3_PSOTE</name>
<dbReference type="PANTHER" id="PTHR31344:SF13">
    <property type="entry name" value="EEIG1_EHBP1 PROTEIN AMINO-TERMINAL DOMAIN PROTEIN"/>
    <property type="match status" value="1"/>
</dbReference>
<feature type="region of interest" description="Disordered" evidence="1">
    <location>
        <begin position="224"/>
        <end position="282"/>
    </location>
</feature>
<keyword evidence="4" id="KW-1185">Reference proteome</keyword>
<dbReference type="Proteomes" id="UP001386955">
    <property type="component" value="Unassembled WGS sequence"/>
</dbReference>
<protein>
    <recommendedName>
        <fullName evidence="2">C2 NT-type domain-containing protein</fullName>
    </recommendedName>
</protein>
<dbReference type="GO" id="GO:0005643">
    <property type="term" value="C:nuclear pore"/>
    <property type="evidence" value="ECO:0007669"/>
    <property type="project" value="InterPro"/>
</dbReference>
<dbReference type="PROSITE" id="PS51840">
    <property type="entry name" value="C2_NT"/>
    <property type="match status" value="1"/>
</dbReference>
<dbReference type="EMBL" id="JAYMYS010000005">
    <property type="protein sequence ID" value="KAK7391724.1"/>
    <property type="molecule type" value="Genomic_DNA"/>
</dbReference>
<feature type="compositionally biased region" description="Basic and acidic residues" evidence="1">
    <location>
        <begin position="227"/>
        <end position="236"/>
    </location>
</feature>
<dbReference type="PANTHER" id="PTHR31344">
    <property type="entry name" value="NUCLEAR PORE COMPLEX PROTEIN NUP205"/>
    <property type="match status" value="1"/>
</dbReference>
<feature type="region of interest" description="Disordered" evidence="1">
    <location>
        <begin position="155"/>
        <end position="189"/>
    </location>
</feature>
<proteinExistence type="predicted"/>
<dbReference type="InterPro" id="IPR019448">
    <property type="entry name" value="NT-C2"/>
</dbReference>
<feature type="compositionally biased region" description="Basic and acidic residues" evidence="1">
    <location>
        <begin position="167"/>
        <end position="178"/>
    </location>
</feature>
<feature type="region of interest" description="Disordered" evidence="1">
    <location>
        <begin position="522"/>
        <end position="566"/>
    </location>
</feature>
<organism evidence="3 4">
    <name type="scientific">Psophocarpus tetragonolobus</name>
    <name type="common">Winged bean</name>
    <name type="synonym">Dolichos tetragonolobus</name>
    <dbReference type="NCBI Taxonomy" id="3891"/>
    <lineage>
        <taxon>Eukaryota</taxon>
        <taxon>Viridiplantae</taxon>
        <taxon>Streptophyta</taxon>
        <taxon>Embryophyta</taxon>
        <taxon>Tracheophyta</taxon>
        <taxon>Spermatophyta</taxon>
        <taxon>Magnoliopsida</taxon>
        <taxon>eudicotyledons</taxon>
        <taxon>Gunneridae</taxon>
        <taxon>Pentapetalae</taxon>
        <taxon>rosids</taxon>
        <taxon>fabids</taxon>
        <taxon>Fabales</taxon>
        <taxon>Fabaceae</taxon>
        <taxon>Papilionoideae</taxon>
        <taxon>50 kb inversion clade</taxon>
        <taxon>NPAAA clade</taxon>
        <taxon>indigoferoid/millettioid clade</taxon>
        <taxon>Phaseoleae</taxon>
        <taxon>Psophocarpus</taxon>
    </lineage>
</organism>
<dbReference type="InterPro" id="IPR021827">
    <property type="entry name" value="Nup186/Nup192/Nup205"/>
</dbReference>
<gene>
    <name evidence="3" type="ORF">VNO78_20143</name>
</gene>
<feature type="compositionally biased region" description="Polar residues" evidence="1">
    <location>
        <begin position="531"/>
        <end position="543"/>
    </location>
</feature>
<evidence type="ECO:0000256" key="1">
    <source>
        <dbReference type="SAM" id="MobiDB-lite"/>
    </source>
</evidence>
<evidence type="ECO:0000259" key="2">
    <source>
        <dbReference type="PROSITE" id="PS51840"/>
    </source>
</evidence>
<sequence length="1352" mass="148719">MVLGIRSKSRKSVSIQVHYIIHVQEIKPWPPSQSLRSVLSVLLQWENGDQISGSLASTAATGKIEFNESFRLSVIMNREISKKGKHRESFQKNLLEFYLYDKTVKSQLLGSATINFADFGIIKETKALTIPLNCKKSFKSSSQPFIYVNIQPFDTEGSSSSSPSSRLSKELSPEKEGTESASQSVKDDEDLEIASFTDDDVDDVPSNTFQTIRSASEITGDSVKISRGKEGSEREFVQPLESNTSSLIGSTEAETSTQFSGIKPLSSSTVLSSDVGNATNSKPLLSKISKETVKLADASSEIRESEQQSSASNISSSKKANFESVKLADASSGIRESKQQSSAANISSSMKANFEGVKLADASSEIQESKQQSSAANISSSMKANFEGVKLADTSSEIQESKQQSSAANISSSMKANFEGVKLADASSEIQESKQQSSAANISSSIKANYEGVKLADVSSEIQESKQQSSAANISSSMKANFEGVKLADASSEIQESKQQSSAANISSSMKANLENVKLVDASSEIRESKQPSSASNISSSMKENFERSFHSQVTEEDSTRDQRFNKDVLEKVSSVSNTRVMEEKEKMEDVRKVEEQFTTRNEVLENEVINNFSDEGSTKKGKLNSATIPLNYKSEDITEDITNVKFPQQSALNYGQFISKQTHNQAEEINTINDITNVKFPQQSAENYGQFISKQTHNQAEEINTINDVHVGSTKKGKLKSAALLLNKKLLEHPVSISTNEETEDITNVKFPQQSAQSYGQFISKETHNQAKEINTINDVHVGSTKKGKLKSATLLLNKKLHEQPTNIFRNNKTEDMTNVKFPEQSAENYGQFISTHTHKQEEDINTINEVHIGTACHEDDNGNGSFLNYETELKAEVEMLREELREAADLEVSMYSVIAEHGSSSNKVHAPARRLSRFYFHACRVGSLATIASAAQSAVSGFVLVSKACGNDVPRLTFWFSNLILLRGIVSKGVETGNTLHKEEKDDAEKPFHSWEDPETFLVALEKVEAWIFSRIVESVWWQTLTPYMQSAAAKSSSSRKAYEKRYRIGDQEQGSFSIDLWKRAFKDACERLCPLRTGGLECGCLPVIARLVMEQLVSRLDVAMFNAILRESAEEMPMDPISDPISDSKVLPIPAGKSGFGAGAQLKNAIGDWSRWLSDLFSIDDSESQEVSNEKDEPKCESSFKPFQLLNALSDLMMLPLDMLADGSMRKEVCPRFGTSLIKRVVNNFVPDEFSPGPIPDAVVEALNEIEDDEGSITSFPCFAGSAVYAAPPASSVVGMLQEVGNKTSLRSGSFALKKLYTSDDELDELDSPLSAIGMDDSKEKFALVKGGRKVVRYELLREVWKSSD</sequence>
<comment type="caution">
    <text evidence="3">The sequence shown here is derived from an EMBL/GenBank/DDBJ whole genome shotgun (WGS) entry which is preliminary data.</text>
</comment>
<evidence type="ECO:0000313" key="4">
    <source>
        <dbReference type="Proteomes" id="UP001386955"/>
    </source>
</evidence>